<evidence type="ECO:0000313" key="2">
    <source>
        <dbReference type="Proteomes" id="UP000749559"/>
    </source>
</evidence>
<evidence type="ECO:0000313" key="1">
    <source>
        <dbReference type="EMBL" id="CAH1792014.1"/>
    </source>
</evidence>
<proteinExistence type="predicted"/>
<dbReference type="GO" id="GO:0008757">
    <property type="term" value="F:S-adenosylmethionine-dependent methyltransferase activity"/>
    <property type="evidence" value="ECO:0007669"/>
    <property type="project" value="InterPro"/>
</dbReference>
<gene>
    <name evidence="1" type="ORF">OFUS_LOCUS17039</name>
</gene>
<dbReference type="NCBIfam" id="TIGR04345">
    <property type="entry name" value="ovoA_Cterm"/>
    <property type="match status" value="1"/>
</dbReference>
<dbReference type="Pfam" id="PF08241">
    <property type="entry name" value="Methyltransf_11"/>
    <property type="match status" value="1"/>
</dbReference>
<name>A0A8J1XX12_OWEFU</name>
<accession>A0A8J1XX12</accession>
<dbReference type="OrthoDB" id="506498at2759"/>
<dbReference type="EMBL" id="CAIIXF020000008">
    <property type="protein sequence ID" value="CAH1792014.1"/>
    <property type="molecule type" value="Genomic_DNA"/>
</dbReference>
<dbReference type="Proteomes" id="UP000749559">
    <property type="component" value="Unassembled WGS sequence"/>
</dbReference>
<dbReference type="CDD" id="cd02440">
    <property type="entry name" value="AdoMet_MTases"/>
    <property type="match status" value="1"/>
</dbReference>
<dbReference type="InterPro" id="IPR027625">
    <property type="entry name" value="OvoA_Cterm"/>
</dbReference>
<dbReference type="PANTHER" id="PTHR45445">
    <property type="match status" value="1"/>
</dbReference>
<dbReference type="InterPro" id="IPR013216">
    <property type="entry name" value="Methyltransf_11"/>
</dbReference>
<keyword evidence="2" id="KW-1185">Reference proteome</keyword>
<dbReference type="SUPFAM" id="SSF53335">
    <property type="entry name" value="S-adenosyl-L-methionine-dependent methyltransferases"/>
    <property type="match status" value="1"/>
</dbReference>
<dbReference type="PANTHER" id="PTHR45445:SF2">
    <property type="entry name" value="METHYLTRANSFERASE TYPE 11 DOMAIN-CONTAINING PROTEIN"/>
    <property type="match status" value="1"/>
</dbReference>
<sequence>MATILGIDHKIIAASTLGLTAGAAAISAYLCYRQSASRKKQNIYETEKSLSEYLVFHYAAPKEILKYEHGPWSSVDFPRRCAELCMEYFEAKEGVPNTALDIGCAVGRSSFELARSFNRVIGSDYSQSFIDACNHLKQGGKLEYKMLEEGELYTNHVASVPSGIETDRLTFQQGDACRLPLDIGHFGCVLAANLICRLHTPVDFLNRLSSLVSPGGIAVITSPYTFLEEYTPRRHWIGSYTDANGKRVTGFDGLKRHLGKDFDLIGEKDMPFFIRETARKNQWTVAHATVWRRKVD</sequence>
<protein>
    <submittedName>
        <fullName evidence="1">Uncharacterized protein</fullName>
    </submittedName>
</protein>
<reference evidence="1" key="1">
    <citation type="submission" date="2022-03" db="EMBL/GenBank/DDBJ databases">
        <authorList>
            <person name="Martin C."/>
        </authorList>
    </citation>
    <scope>NUCLEOTIDE SEQUENCE</scope>
</reference>
<organism evidence="1 2">
    <name type="scientific">Owenia fusiformis</name>
    <name type="common">Polychaete worm</name>
    <dbReference type="NCBI Taxonomy" id="6347"/>
    <lineage>
        <taxon>Eukaryota</taxon>
        <taxon>Metazoa</taxon>
        <taxon>Spiralia</taxon>
        <taxon>Lophotrochozoa</taxon>
        <taxon>Annelida</taxon>
        <taxon>Polychaeta</taxon>
        <taxon>Sedentaria</taxon>
        <taxon>Canalipalpata</taxon>
        <taxon>Sabellida</taxon>
        <taxon>Oweniida</taxon>
        <taxon>Oweniidae</taxon>
        <taxon>Owenia</taxon>
    </lineage>
</organism>
<dbReference type="Gene3D" id="3.40.50.150">
    <property type="entry name" value="Vaccinia Virus protein VP39"/>
    <property type="match status" value="1"/>
</dbReference>
<dbReference type="InterPro" id="IPR029063">
    <property type="entry name" value="SAM-dependent_MTases_sf"/>
</dbReference>
<dbReference type="AlphaFoldDB" id="A0A8J1XX12"/>
<comment type="caution">
    <text evidence="1">The sequence shown here is derived from an EMBL/GenBank/DDBJ whole genome shotgun (WGS) entry which is preliminary data.</text>
</comment>